<organism evidence="2 3">
    <name type="scientific">Rhizorhapis suberifaciens</name>
    <name type="common">corky root of lettuce</name>
    <dbReference type="NCBI Taxonomy" id="13656"/>
    <lineage>
        <taxon>Bacteria</taxon>
        <taxon>Pseudomonadati</taxon>
        <taxon>Pseudomonadota</taxon>
        <taxon>Alphaproteobacteria</taxon>
        <taxon>Sphingomonadales</taxon>
        <taxon>Sphingomonadaceae</taxon>
        <taxon>Rhizorhapis</taxon>
    </lineage>
</organism>
<dbReference type="AlphaFoldDB" id="A0A840HZJ8"/>
<keyword evidence="3" id="KW-1185">Reference proteome</keyword>
<feature type="non-terminal residue" evidence="2">
    <location>
        <position position="1"/>
    </location>
</feature>
<gene>
    <name evidence="1" type="ORF">HNQ99_001456</name>
    <name evidence="2" type="ORF">HNQ99_003345</name>
</gene>
<dbReference type="EMBL" id="JACHOV010000004">
    <property type="protein sequence ID" value="MBB4641152.1"/>
    <property type="molecule type" value="Genomic_DNA"/>
</dbReference>
<evidence type="ECO:0000313" key="2">
    <source>
        <dbReference type="EMBL" id="MBB4643007.1"/>
    </source>
</evidence>
<name>A0A840HZJ8_9SPHN</name>
<dbReference type="EMBL" id="JACHOV010000025">
    <property type="protein sequence ID" value="MBB4643007.1"/>
    <property type="molecule type" value="Genomic_DNA"/>
</dbReference>
<evidence type="ECO:0000313" key="3">
    <source>
        <dbReference type="Proteomes" id="UP000575068"/>
    </source>
</evidence>
<proteinExistence type="predicted"/>
<evidence type="ECO:0000313" key="1">
    <source>
        <dbReference type="EMBL" id="MBB4641152.1"/>
    </source>
</evidence>
<comment type="caution">
    <text evidence="2">The sequence shown here is derived from an EMBL/GenBank/DDBJ whole genome shotgun (WGS) entry which is preliminary data.</text>
</comment>
<dbReference type="Proteomes" id="UP000575068">
    <property type="component" value="Unassembled WGS sequence"/>
</dbReference>
<accession>A0A840HZJ8</accession>
<protein>
    <submittedName>
        <fullName evidence="2">Uncharacterized protein</fullName>
    </submittedName>
</protein>
<sequence>AAAEALTSILIFINKNYNAGDAGIRITGNL</sequence>
<reference evidence="2 3" key="1">
    <citation type="submission" date="2020-08" db="EMBL/GenBank/DDBJ databases">
        <title>Genomic Encyclopedia of Type Strains, Phase IV (KMG-IV): sequencing the most valuable type-strain genomes for metagenomic binning, comparative biology and taxonomic classification.</title>
        <authorList>
            <person name="Goeker M."/>
        </authorList>
    </citation>
    <scope>NUCLEOTIDE SEQUENCE [LARGE SCALE GENOMIC DNA]</scope>
    <source>
        <strain evidence="2 3">DSM 7465</strain>
    </source>
</reference>